<reference evidence="2 3" key="1">
    <citation type="submission" date="2018-11" db="EMBL/GenBank/DDBJ databases">
        <title>YIM 102482-1 draft genome.</title>
        <authorList>
            <person name="Li G."/>
            <person name="Jiang Y."/>
        </authorList>
    </citation>
    <scope>NUCLEOTIDE SEQUENCE [LARGE SCALE GENOMIC DNA]</scope>
    <source>
        <strain evidence="2 3">YIM 102482-1</strain>
    </source>
</reference>
<dbReference type="EMBL" id="RQVS01000012">
    <property type="protein sequence ID" value="RRJ86056.1"/>
    <property type="molecule type" value="Genomic_DNA"/>
</dbReference>
<comment type="caution">
    <text evidence="2">The sequence shown here is derived from an EMBL/GenBank/DDBJ whole genome shotgun (WGS) entry which is preliminary data.</text>
</comment>
<gene>
    <name evidence="2" type="ORF">EG850_10030</name>
</gene>
<name>A0A3P3VWQ8_9MICO</name>
<dbReference type="InterPro" id="IPR041033">
    <property type="entry name" value="SpaA_PFL_dom_1"/>
</dbReference>
<proteinExistence type="predicted"/>
<protein>
    <recommendedName>
        <fullName evidence="1">SpaA-like prealbumin fold domain-containing protein</fullName>
    </recommendedName>
</protein>
<sequence>MARRTERTIAKGIAGLGLALTVFVGGALSAQAHPGATAPTYYLPSEASFSETPTYETDRAATHTVPGSTRTVTNGQDYDHYCKANWQAQTQVSGGTATTPTGSTMAVAGMSTEPAFTGNNGLLYLNQWFNDTQTNPYFRVVWATDFATTNSTLTIKSDGTWVPGTLKNGKVKEYSTDGASLAQELEIWSGASKYRTYDWATSTLGLHNTTPYNSTETYLPGPYPGVSEHLFSLNPTVKTTNWAYDSSRPLQTSFDDPYYPVADQYVPNLDPDDPHSFANAASYDPATQTLTFDLGDQPAGAMIVIEVPGLSANGYDKSRTNETFGVTANFTGDYVGLDATNTVCYPVEVTWNNVDSDTGAALTGGQWALEPIADTAQVTGSAEATSDTGSFAIRNDVPLAPDEPGGFTPGTWSLREVSAPSGYLPRSDAHEFTVDFKNPTVDLGEIGSVAEPVAPRKFG</sequence>
<accession>A0A3P3VWQ8</accession>
<evidence type="ECO:0000259" key="1">
    <source>
        <dbReference type="Pfam" id="PF17802"/>
    </source>
</evidence>
<keyword evidence="3" id="KW-1185">Reference proteome</keyword>
<dbReference type="RefSeq" id="WP_124973062.1">
    <property type="nucleotide sequence ID" value="NZ_RQVS01000012.1"/>
</dbReference>
<dbReference type="GO" id="GO:0005975">
    <property type="term" value="P:carbohydrate metabolic process"/>
    <property type="evidence" value="ECO:0007669"/>
    <property type="project" value="UniProtKB-ARBA"/>
</dbReference>
<dbReference type="Proteomes" id="UP000274391">
    <property type="component" value="Unassembled WGS sequence"/>
</dbReference>
<evidence type="ECO:0000313" key="3">
    <source>
        <dbReference type="Proteomes" id="UP000274391"/>
    </source>
</evidence>
<dbReference type="AlphaFoldDB" id="A0A3P3VWQ8"/>
<organism evidence="2 3">
    <name type="scientific">Gulosibacter macacae</name>
    <dbReference type="NCBI Taxonomy" id="2488791"/>
    <lineage>
        <taxon>Bacteria</taxon>
        <taxon>Bacillati</taxon>
        <taxon>Actinomycetota</taxon>
        <taxon>Actinomycetes</taxon>
        <taxon>Micrococcales</taxon>
        <taxon>Microbacteriaceae</taxon>
        <taxon>Gulosibacter</taxon>
    </lineage>
</organism>
<dbReference type="Pfam" id="PF17802">
    <property type="entry name" value="SpaA"/>
    <property type="match status" value="1"/>
</dbReference>
<evidence type="ECO:0000313" key="2">
    <source>
        <dbReference type="EMBL" id="RRJ86056.1"/>
    </source>
</evidence>
<feature type="domain" description="SpaA-like prealbumin fold" evidence="1">
    <location>
        <begin position="348"/>
        <end position="440"/>
    </location>
</feature>
<dbReference type="InterPro" id="IPR013783">
    <property type="entry name" value="Ig-like_fold"/>
</dbReference>
<dbReference type="OrthoDB" id="134475at2"/>
<dbReference type="Gene3D" id="2.60.40.10">
    <property type="entry name" value="Immunoglobulins"/>
    <property type="match status" value="1"/>
</dbReference>